<accession>E3CVB8</accession>
<gene>
    <name evidence="2" type="ORF">Apau_0034</name>
</gene>
<keyword evidence="1" id="KW-0732">Signal</keyword>
<proteinExistence type="predicted"/>
<sequence>MGKRGRGLAALCGVLALLAFLPALPARGDEVSRLYDGMVRREQGVAQGQRLRQELRGYVPFGVNDQCLWEALVGDGRLRDRAAAGLYLIECRCPDGDLARWDEVEGWWLPGQIPVPLAVADAALLTAVLAAQLPDPGGPWLALSLLEGLCRSDRGRYFFGRVLPGPVAELRAALSARGVEPLFGWPQVLEVTGTLPLASPLYGTIRVGRALNEGMTFLDGMGRPVGGAGAYAWDRPTGRIYRVVGNEPLFPLLP</sequence>
<feature type="signal peptide" evidence="1">
    <location>
        <begin position="1"/>
        <end position="25"/>
    </location>
</feature>
<dbReference type="RefSeq" id="WP_006299612.1">
    <property type="nucleotide sequence ID" value="NZ_CM001022.1"/>
</dbReference>
<dbReference type="HOGENOM" id="CLU_092818_0_0_0"/>
<organism evidence="2 3">
    <name type="scientific">Aminomonas paucivorans DSM 12260</name>
    <dbReference type="NCBI Taxonomy" id="584708"/>
    <lineage>
        <taxon>Bacteria</taxon>
        <taxon>Thermotogati</taxon>
        <taxon>Synergistota</taxon>
        <taxon>Synergistia</taxon>
        <taxon>Synergistales</taxon>
        <taxon>Synergistaceae</taxon>
        <taxon>Aminomonas</taxon>
    </lineage>
</organism>
<dbReference type="AlphaFoldDB" id="E3CVB8"/>
<feature type="chain" id="PRO_5003167181" evidence="1">
    <location>
        <begin position="26"/>
        <end position="254"/>
    </location>
</feature>
<dbReference type="Proteomes" id="UP000005096">
    <property type="component" value="Chromosome"/>
</dbReference>
<dbReference type="STRING" id="584708.Apau_0034"/>
<name>E3CVB8_9BACT</name>
<evidence type="ECO:0000313" key="3">
    <source>
        <dbReference type="Proteomes" id="UP000005096"/>
    </source>
</evidence>
<keyword evidence="3" id="KW-1185">Reference proteome</keyword>
<reference evidence="2 3" key="1">
    <citation type="journal article" date="2010" name="Stand. Genomic Sci.">
        <title>Non-contiguous finished genome sequence of Aminomonas paucivorans type strain (GLU-3).</title>
        <authorList>
            <person name="Pitluck S."/>
            <person name="Yasawong M."/>
            <person name="Held B."/>
            <person name="Lapidus A."/>
            <person name="Nolan M."/>
            <person name="Copeland A."/>
            <person name="Lucas S."/>
            <person name="Del Rio T.G."/>
            <person name="Tice H."/>
            <person name="Cheng J.F."/>
            <person name="Chertkov O."/>
            <person name="Goodwin L."/>
            <person name="Tapia R."/>
            <person name="Han C."/>
            <person name="Liolios K."/>
            <person name="Ivanova N."/>
            <person name="Mavromatis K."/>
            <person name="Ovchinnikova G."/>
            <person name="Pati A."/>
            <person name="Chen A."/>
            <person name="Palaniappan K."/>
            <person name="Land M."/>
            <person name="Hauser L."/>
            <person name="Chang Y.J."/>
            <person name="Jeffries C.D."/>
            <person name="Pukall R."/>
            <person name="Spring S."/>
            <person name="Rohde M."/>
            <person name="Sikorski J."/>
            <person name="Goker M."/>
            <person name="Woyke T."/>
            <person name="Bristow J."/>
            <person name="Eisen J.A."/>
            <person name="Markowitz V."/>
            <person name="Hugenholtz P."/>
            <person name="Kyrpides N.C."/>
            <person name="Klenk H.P."/>
        </authorList>
    </citation>
    <scope>NUCLEOTIDE SEQUENCE [LARGE SCALE GENOMIC DNA]</scope>
    <source>
        <strain evidence="2 3">DSM 12260</strain>
    </source>
</reference>
<evidence type="ECO:0000313" key="2">
    <source>
        <dbReference type="EMBL" id="EFQ22475.1"/>
    </source>
</evidence>
<dbReference type="eggNOG" id="ENOG50334A0">
    <property type="taxonomic scope" value="Bacteria"/>
</dbReference>
<evidence type="ECO:0000256" key="1">
    <source>
        <dbReference type="SAM" id="SignalP"/>
    </source>
</evidence>
<dbReference type="OrthoDB" id="4240at2"/>
<dbReference type="EMBL" id="CM001022">
    <property type="protein sequence ID" value="EFQ22475.1"/>
    <property type="molecule type" value="Genomic_DNA"/>
</dbReference>
<dbReference type="PaxDb" id="584708-Apau_0034"/>
<protein>
    <submittedName>
        <fullName evidence="2">Uncharacterized protein</fullName>
    </submittedName>
</protein>